<accession>A0ACA9PG78</accession>
<evidence type="ECO:0000313" key="1">
    <source>
        <dbReference type="EMBL" id="CAG8698565.1"/>
    </source>
</evidence>
<name>A0ACA9PG78_9GLOM</name>
<proteinExistence type="predicted"/>
<reference evidence="1" key="1">
    <citation type="submission" date="2021-06" db="EMBL/GenBank/DDBJ databases">
        <authorList>
            <person name="Kallberg Y."/>
            <person name="Tangrot J."/>
            <person name="Rosling A."/>
        </authorList>
    </citation>
    <scope>NUCLEOTIDE SEQUENCE</scope>
    <source>
        <strain evidence="1">MA461A</strain>
    </source>
</reference>
<comment type="caution">
    <text evidence="1">The sequence shown here is derived from an EMBL/GenBank/DDBJ whole genome shotgun (WGS) entry which is preliminary data.</text>
</comment>
<organism evidence="1 2">
    <name type="scientific">Racocetra persica</name>
    <dbReference type="NCBI Taxonomy" id="160502"/>
    <lineage>
        <taxon>Eukaryota</taxon>
        <taxon>Fungi</taxon>
        <taxon>Fungi incertae sedis</taxon>
        <taxon>Mucoromycota</taxon>
        <taxon>Glomeromycotina</taxon>
        <taxon>Glomeromycetes</taxon>
        <taxon>Diversisporales</taxon>
        <taxon>Gigasporaceae</taxon>
        <taxon>Racocetra</taxon>
    </lineage>
</organism>
<dbReference type="EMBL" id="CAJVQC010019116">
    <property type="protein sequence ID" value="CAG8698565.1"/>
    <property type="molecule type" value="Genomic_DNA"/>
</dbReference>
<dbReference type="Proteomes" id="UP000789920">
    <property type="component" value="Unassembled WGS sequence"/>
</dbReference>
<sequence>MIITIKDIYQQVEKFSKLEKFKVGGWVKSVRSGKEKIFITLNDGSTLDNLQIIAERESSPDGLLGKVNFSSCLLVSGRLLLTPQRSQPFELVVSGSDLEIINSTADDYPLQKKNIPLNVVRESPHLRAKTNYFLVLFRLRHSISKAIHDFFHQEGFYYVPTPIITNNDAEGAGETFIITTDKKEPFFSQPANLTVSGQLHAEALAQGLGKVYTFEPCFRAEKSHTTRHLAEF</sequence>
<gene>
    <name evidence="1" type="ORF">RPERSI_LOCUS9905</name>
</gene>
<evidence type="ECO:0000313" key="2">
    <source>
        <dbReference type="Proteomes" id="UP000789920"/>
    </source>
</evidence>
<protein>
    <submittedName>
        <fullName evidence="1">12433_t:CDS:1</fullName>
    </submittedName>
</protein>
<keyword evidence="2" id="KW-1185">Reference proteome</keyword>